<sequence>MQVGSWVRICTLVSKWTKELKDCGLLRKQPACGLTSHWSGEATVLTGNPVRACPKE</sequence>
<name>A0A8T1E1N8_9STRA</name>
<proteinExistence type="predicted"/>
<gene>
    <name evidence="1" type="ORF">PC117_g7342</name>
</gene>
<evidence type="ECO:0000313" key="1">
    <source>
        <dbReference type="EMBL" id="KAG2946812.1"/>
    </source>
</evidence>
<evidence type="ECO:0000313" key="2">
    <source>
        <dbReference type="Proteomes" id="UP000736787"/>
    </source>
</evidence>
<reference evidence="1" key="1">
    <citation type="submission" date="2018-10" db="EMBL/GenBank/DDBJ databases">
        <title>Effector identification in a new, highly contiguous assembly of the strawberry crown rot pathogen Phytophthora cactorum.</title>
        <authorList>
            <person name="Armitage A.D."/>
            <person name="Nellist C.F."/>
            <person name="Bates H."/>
            <person name="Vickerstaff R.J."/>
            <person name="Harrison R.J."/>
        </authorList>
    </citation>
    <scope>NUCLEOTIDE SEQUENCE</scope>
    <source>
        <strain evidence="1">4040</strain>
    </source>
</reference>
<dbReference type="AlphaFoldDB" id="A0A8T1E1N8"/>
<comment type="caution">
    <text evidence="1">The sequence shown here is derived from an EMBL/GenBank/DDBJ whole genome shotgun (WGS) entry which is preliminary data.</text>
</comment>
<accession>A0A8T1E1N8</accession>
<dbReference type="Proteomes" id="UP000736787">
    <property type="component" value="Unassembled WGS sequence"/>
</dbReference>
<dbReference type="EMBL" id="RCMK01000149">
    <property type="protein sequence ID" value="KAG2946812.1"/>
    <property type="molecule type" value="Genomic_DNA"/>
</dbReference>
<organism evidence="1 2">
    <name type="scientific">Phytophthora cactorum</name>
    <dbReference type="NCBI Taxonomy" id="29920"/>
    <lineage>
        <taxon>Eukaryota</taxon>
        <taxon>Sar</taxon>
        <taxon>Stramenopiles</taxon>
        <taxon>Oomycota</taxon>
        <taxon>Peronosporomycetes</taxon>
        <taxon>Peronosporales</taxon>
        <taxon>Peronosporaceae</taxon>
        <taxon>Phytophthora</taxon>
    </lineage>
</organism>
<protein>
    <submittedName>
        <fullName evidence="1">Uncharacterized protein</fullName>
    </submittedName>
</protein>